<proteinExistence type="predicted"/>
<gene>
    <name evidence="2" type="ORF">PFAG_06132</name>
</gene>
<sequence length="85" mass="10649">MNNKEFYLIELKHSCIYIYYINIISIYFNRDKSFIIITEQLLYLFCFHKKIFLYIILIDFNRKLHNIYIFFSWVIQINNKNITHI</sequence>
<evidence type="ECO:0000313" key="2">
    <source>
        <dbReference type="EMBL" id="EUT66521.1"/>
    </source>
</evidence>
<keyword evidence="1" id="KW-0472">Membrane</keyword>
<accession>W7FVL8</accession>
<evidence type="ECO:0000256" key="1">
    <source>
        <dbReference type="SAM" id="Phobius"/>
    </source>
</evidence>
<reference evidence="2" key="1">
    <citation type="submission" date="2013-02" db="EMBL/GenBank/DDBJ databases">
        <title>The Genome Sequence of Plasmodium falciparum Santa Lucia.</title>
        <authorList>
            <consortium name="The Broad Institute Genome Sequencing Platform"/>
            <consortium name="The Broad Institute Genome Sequencing Center for Infectious Disease"/>
            <person name="Neafsey D."/>
            <person name="Cheeseman I."/>
            <person name="Volkman S."/>
            <person name="Adams J."/>
            <person name="Walker B."/>
            <person name="Young S.K."/>
            <person name="Zeng Q."/>
            <person name="Gargeya S."/>
            <person name="Fitzgerald M."/>
            <person name="Haas B."/>
            <person name="Abouelleil A."/>
            <person name="Alvarado L."/>
            <person name="Arachchi H.M."/>
            <person name="Berlin A.M."/>
            <person name="Chapman S.B."/>
            <person name="Dewar J."/>
            <person name="Goldberg J."/>
            <person name="Griggs A."/>
            <person name="Gujja S."/>
            <person name="Hansen M."/>
            <person name="Howarth C."/>
            <person name="Imamovic A."/>
            <person name="Larimer J."/>
            <person name="McCowan C."/>
            <person name="Murphy C."/>
            <person name="Neiman D."/>
            <person name="Pearson M."/>
            <person name="Priest M."/>
            <person name="Roberts A."/>
            <person name="Saif S."/>
            <person name="Shea T."/>
            <person name="Sisk P."/>
            <person name="Sykes S."/>
            <person name="Wortman J."/>
            <person name="Nusbaum C."/>
            <person name="Birren B."/>
        </authorList>
    </citation>
    <scope>NUCLEOTIDE SEQUENCE [LARGE SCALE GENOMIC DNA]</scope>
    <source>
        <strain evidence="2">Santa Lucia</strain>
    </source>
</reference>
<keyword evidence="1" id="KW-0812">Transmembrane</keyword>
<organism evidence="2">
    <name type="scientific">Plasmodium falciparum Santa Lucia</name>
    <dbReference type="NCBI Taxonomy" id="478859"/>
    <lineage>
        <taxon>Eukaryota</taxon>
        <taxon>Sar</taxon>
        <taxon>Alveolata</taxon>
        <taxon>Apicomplexa</taxon>
        <taxon>Aconoidasida</taxon>
        <taxon>Haemosporida</taxon>
        <taxon>Plasmodiidae</taxon>
        <taxon>Plasmodium</taxon>
        <taxon>Plasmodium (Laverania)</taxon>
    </lineage>
</organism>
<name>W7FVL8_PLAFA</name>
<dbReference type="AlphaFoldDB" id="W7FVL8"/>
<dbReference type="EMBL" id="KI928882">
    <property type="protein sequence ID" value="EUT66521.1"/>
    <property type="molecule type" value="Genomic_DNA"/>
</dbReference>
<keyword evidence="1" id="KW-1133">Transmembrane helix</keyword>
<dbReference type="Proteomes" id="UP000030666">
    <property type="component" value="Unassembled WGS sequence"/>
</dbReference>
<feature type="transmembrane region" description="Helical" evidence="1">
    <location>
        <begin position="41"/>
        <end position="58"/>
    </location>
</feature>
<feature type="transmembrane region" description="Helical" evidence="1">
    <location>
        <begin position="6"/>
        <end position="29"/>
    </location>
</feature>
<protein>
    <submittedName>
        <fullName evidence="2">Uncharacterized protein</fullName>
    </submittedName>
</protein>